<sequence>MRHMFAQNGTNQFAHDITIHAGWQEPNNCKDLAPLYITVDKQRKALQLNNGIMAMKPTPN</sequence>
<dbReference type="VEuPathDB" id="AmoebaDB:ACA1_231400"/>
<protein>
    <submittedName>
        <fullName evidence="1">Uncharacterized protein</fullName>
    </submittedName>
</protein>
<dbReference type="AlphaFoldDB" id="L8HAE8"/>
<dbReference type="GeneID" id="14922592"/>
<gene>
    <name evidence="1" type="ORF">ACA1_231400</name>
</gene>
<reference evidence="1 2" key="1">
    <citation type="journal article" date="2013" name="Genome Biol.">
        <title>Genome of Acanthamoeba castellanii highlights extensive lateral gene transfer and early evolution of tyrosine kinase signaling.</title>
        <authorList>
            <person name="Clarke M."/>
            <person name="Lohan A.J."/>
            <person name="Liu B."/>
            <person name="Lagkouvardos I."/>
            <person name="Roy S."/>
            <person name="Zafar N."/>
            <person name="Bertelli C."/>
            <person name="Schilde C."/>
            <person name="Kianianmomeni A."/>
            <person name="Burglin T.R."/>
            <person name="Frech C."/>
            <person name="Turcotte B."/>
            <person name="Kopec K.O."/>
            <person name="Synnott J.M."/>
            <person name="Choo C."/>
            <person name="Paponov I."/>
            <person name="Finkler A."/>
            <person name="Soon Heng Tan C."/>
            <person name="Hutchins A.P."/>
            <person name="Weinmeier T."/>
            <person name="Rattei T."/>
            <person name="Chu J.S."/>
            <person name="Gimenez G."/>
            <person name="Irimia M."/>
            <person name="Rigden D.J."/>
            <person name="Fitzpatrick D.A."/>
            <person name="Lorenzo-Morales J."/>
            <person name="Bateman A."/>
            <person name="Chiu C.H."/>
            <person name="Tang P."/>
            <person name="Hegemann P."/>
            <person name="Fromm H."/>
            <person name="Raoult D."/>
            <person name="Greub G."/>
            <person name="Miranda-Saavedra D."/>
            <person name="Chen N."/>
            <person name="Nash P."/>
            <person name="Ginger M.L."/>
            <person name="Horn M."/>
            <person name="Schaap P."/>
            <person name="Caler L."/>
            <person name="Loftus B."/>
        </authorList>
    </citation>
    <scope>NUCLEOTIDE SEQUENCE [LARGE SCALE GENOMIC DNA]</scope>
    <source>
        <strain evidence="1 2">Neff</strain>
    </source>
</reference>
<keyword evidence="2" id="KW-1185">Reference proteome</keyword>
<dbReference type="Proteomes" id="UP000011083">
    <property type="component" value="Unassembled WGS sequence"/>
</dbReference>
<dbReference type="RefSeq" id="XP_004346628.1">
    <property type="nucleotide sequence ID" value="XM_004346578.1"/>
</dbReference>
<proteinExistence type="predicted"/>
<evidence type="ECO:0000313" key="1">
    <source>
        <dbReference type="EMBL" id="ELR21683.1"/>
    </source>
</evidence>
<accession>L8HAE8</accession>
<evidence type="ECO:0000313" key="2">
    <source>
        <dbReference type="Proteomes" id="UP000011083"/>
    </source>
</evidence>
<name>L8HAE8_ACACF</name>
<organism evidence="1 2">
    <name type="scientific">Acanthamoeba castellanii (strain ATCC 30010 / Neff)</name>
    <dbReference type="NCBI Taxonomy" id="1257118"/>
    <lineage>
        <taxon>Eukaryota</taxon>
        <taxon>Amoebozoa</taxon>
        <taxon>Discosea</taxon>
        <taxon>Longamoebia</taxon>
        <taxon>Centramoebida</taxon>
        <taxon>Acanthamoebidae</taxon>
        <taxon>Acanthamoeba</taxon>
    </lineage>
</organism>
<dbReference type="KEGG" id="acan:ACA1_231400"/>
<dbReference type="EMBL" id="KB007901">
    <property type="protein sequence ID" value="ELR21683.1"/>
    <property type="molecule type" value="Genomic_DNA"/>
</dbReference>